<organism evidence="2 3">
    <name type="scientific">Aquincola tertiaricarbonis</name>
    <dbReference type="NCBI Taxonomy" id="391953"/>
    <lineage>
        <taxon>Bacteria</taxon>
        <taxon>Pseudomonadati</taxon>
        <taxon>Pseudomonadota</taxon>
        <taxon>Betaproteobacteria</taxon>
        <taxon>Burkholderiales</taxon>
        <taxon>Sphaerotilaceae</taxon>
        <taxon>Aquincola</taxon>
    </lineage>
</organism>
<dbReference type="SUPFAM" id="SSF52833">
    <property type="entry name" value="Thioredoxin-like"/>
    <property type="match status" value="1"/>
</dbReference>
<reference evidence="2" key="1">
    <citation type="submission" date="2022-05" db="EMBL/GenBank/DDBJ databases">
        <title>An RpoN-dependent PEP-CTERM gene is involved in floc formation of an Aquincola tertiaricarbonis strain.</title>
        <authorList>
            <person name="Qiu D."/>
            <person name="Xia M."/>
        </authorList>
    </citation>
    <scope>NUCLEOTIDE SEQUENCE</scope>
    <source>
        <strain evidence="2">RN12</strain>
    </source>
</reference>
<evidence type="ECO:0000313" key="2">
    <source>
        <dbReference type="EMBL" id="URI11259.1"/>
    </source>
</evidence>
<sequence>MAASRPSARSLLGLVLLIAAISGGTQWWHATAQQRAAEHLAAVARPGDIRLISSTTCAYCTQARLWLQKNGVPFEECFIEKDSACQATFQAHLAPGTPLVLAGGRALLGFDPQRVLEALQSVQGSSRS</sequence>
<protein>
    <submittedName>
        <fullName evidence="2">Glutaredoxin family protein</fullName>
    </submittedName>
</protein>
<dbReference type="Gene3D" id="3.40.30.10">
    <property type="entry name" value="Glutaredoxin"/>
    <property type="match status" value="1"/>
</dbReference>
<dbReference type="PROSITE" id="PS51354">
    <property type="entry name" value="GLUTAREDOXIN_2"/>
    <property type="match status" value="1"/>
</dbReference>
<dbReference type="Proteomes" id="UP001056201">
    <property type="component" value="Chromosome 2"/>
</dbReference>
<dbReference type="EMBL" id="CP097636">
    <property type="protein sequence ID" value="URI11259.1"/>
    <property type="molecule type" value="Genomic_DNA"/>
</dbReference>
<accession>A0ABY4SFJ7</accession>
<proteinExistence type="predicted"/>
<evidence type="ECO:0000313" key="3">
    <source>
        <dbReference type="Proteomes" id="UP001056201"/>
    </source>
</evidence>
<feature type="domain" description="Glutaredoxin" evidence="1">
    <location>
        <begin position="51"/>
        <end position="105"/>
    </location>
</feature>
<dbReference type="InterPro" id="IPR002109">
    <property type="entry name" value="Glutaredoxin"/>
</dbReference>
<gene>
    <name evidence="2" type="ORF">MW290_20100</name>
</gene>
<keyword evidence="3" id="KW-1185">Reference proteome</keyword>
<dbReference type="RefSeq" id="WP_250199456.1">
    <property type="nucleotide sequence ID" value="NZ_CP097636.1"/>
</dbReference>
<dbReference type="Pfam" id="PF00462">
    <property type="entry name" value="Glutaredoxin"/>
    <property type="match status" value="1"/>
</dbReference>
<dbReference type="InterPro" id="IPR036249">
    <property type="entry name" value="Thioredoxin-like_sf"/>
</dbReference>
<evidence type="ECO:0000259" key="1">
    <source>
        <dbReference type="Pfam" id="PF00462"/>
    </source>
</evidence>
<dbReference type="CDD" id="cd02976">
    <property type="entry name" value="NrdH"/>
    <property type="match status" value="1"/>
</dbReference>
<name>A0ABY4SFJ7_AQUTE</name>